<name>A0ACB7HIE1_MANES</name>
<protein>
    <submittedName>
        <fullName evidence="1">Uncharacterized protein</fullName>
    </submittedName>
</protein>
<sequence>MNIEGLKSLQYETLVMIKLLPEQLRFLRNRDRRLVHKYERPIPIVAKVGPVAYKVEPPQWMKIHPVLHVSRLKPYYANETDDSKNKPSRPAVSRVAPLHQGVEEILAERVVKTTKRPPYKEYLVKWKGLNVEKTNWERVESLTTFPED</sequence>
<organism evidence="1 2">
    <name type="scientific">Manihot esculenta</name>
    <name type="common">Cassava</name>
    <name type="synonym">Jatropha manihot</name>
    <dbReference type="NCBI Taxonomy" id="3983"/>
    <lineage>
        <taxon>Eukaryota</taxon>
        <taxon>Viridiplantae</taxon>
        <taxon>Streptophyta</taxon>
        <taxon>Embryophyta</taxon>
        <taxon>Tracheophyta</taxon>
        <taxon>Spermatophyta</taxon>
        <taxon>Magnoliopsida</taxon>
        <taxon>eudicotyledons</taxon>
        <taxon>Gunneridae</taxon>
        <taxon>Pentapetalae</taxon>
        <taxon>rosids</taxon>
        <taxon>fabids</taxon>
        <taxon>Malpighiales</taxon>
        <taxon>Euphorbiaceae</taxon>
        <taxon>Crotonoideae</taxon>
        <taxon>Manihoteae</taxon>
        <taxon>Manihot</taxon>
    </lineage>
</organism>
<keyword evidence="2" id="KW-1185">Reference proteome</keyword>
<gene>
    <name evidence="1" type="ORF">MANES_06G070350v8</name>
</gene>
<accession>A0ACB7HIE1</accession>
<evidence type="ECO:0000313" key="1">
    <source>
        <dbReference type="EMBL" id="KAG8652257.1"/>
    </source>
</evidence>
<dbReference type="EMBL" id="CM004392">
    <property type="protein sequence ID" value="KAG8652257.1"/>
    <property type="molecule type" value="Genomic_DNA"/>
</dbReference>
<evidence type="ECO:0000313" key="2">
    <source>
        <dbReference type="Proteomes" id="UP000091857"/>
    </source>
</evidence>
<proteinExistence type="predicted"/>
<comment type="caution">
    <text evidence="1">The sequence shown here is derived from an EMBL/GenBank/DDBJ whole genome shotgun (WGS) entry which is preliminary data.</text>
</comment>
<dbReference type="Proteomes" id="UP000091857">
    <property type="component" value="Chromosome 6"/>
</dbReference>
<reference evidence="2" key="1">
    <citation type="journal article" date="2016" name="Nat. Biotechnol.">
        <title>Sequencing wild and cultivated cassava and related species reveals extensive interspecific hybridization and genetic diversity.</title>
        <authorList>
            <person name="Bredeson J.V."/>
            <person name="Lyons J.B."/>
            <person name="Prochnik S.E."/>
            <person name="Wu G.A."/>
            <person name="Ha C.M."/>
            <person name="Edsinger-Gonzales E."/>
            <person name="Grimwood J."/>
            <person name="Schmutz J."/>
            <person name="Rabbi I.Y."/>
            <person name="Egesi C."/>
            <person name="Nauluvula P."/>
            <person name="Lebot V."/>
            <person name="Ndunguru J."/>
            <person name="Mkamilo G."/>
            <person name="Bart R.S."/>
            <person name="Setter T.L."/>
            <person name="Gleadow R.M."/>
            <person name="Kulakow P."/>
            <person name="Ferguson M.E."/>
            <person name="Rounsley S."/>
            <person name="Rokhsar D.S."/>
        </authorList>
    </citation>
    <scope>NUCLEOTIDE SEQUENCE [LARGE SCALE GENOMIC DNA]</scope>
    <source>
        <strain evidence="2">cv. AM560-2</strain>
    </source>
</reference>